<dbReference type="Pfam" id="PF21993">
    <property type="entry name" value="TetR_C_13_2"/>
    <property type="match status" value="1"/>
</dbReference>
<dbReference type="PANTHER" id="PTHR47506">
    <property type="entry name" value="TRANSCRIPTIONAL REGULATORY PROTEIN"/>
    <property type="match status" value="1"/>
</dbReference>
<keyword evidence="3" id="KW-0804">Transcription</keyword>
<dbReference type="Gene3D" id="1.10.357.10">
    <property type="entry name" value="Tetracycline Repressor, domain 2"/>
    <property type="match status" value="1"/>
</dbReference>
<reference evidence="6" key="1">
    <citation type="submission" date="2022-01" db="EMBL/GenBank/DDBJ databases">
        <authorList>
            <person name="Karlyshev A.V."/>
            <person name="Jaspars M."/>
        </authorList>
    </citation>
    <scope>NUCLEOTIDE SEQUENCE</scope>
    <source>
        <strain evidence="6">AGSA3-2</strain>
    </source>
</reference>
<dbReference type="InterPro" id="IPR054156">
    <property type="entry name" value="YxaF_TetR_C"/>
</dbReference>
<comment type="caution">
    <text evidence="6">The sequence shown here is derived from an EMBL/GenBank/DDBJ whole genome shotgun (WGS) entry which is preliminary data.</text>
</comment>
<dbReference type="Pfam" id="PF00440">
    <property type="entry name" value="TetR_N"/>
    <property type="match status" value="1"/>
</dbReference>
<dbReference type="PRINTS" id="PR00455">
    <property type="entry name" value="HTHTETR"/>
</dbReference>
<gene>
    <name evidence="6" type="ORF">LZG35_10805</name>
</gene>
<dbReference type="PROSITE" id="PS50977">
    <property type="entry name" value="HTH_TETR_2"/>
    <property type="match status" value="1"/>
</dbReference>
<keyword evidence="2 4" id="KW-0238">DNA-binding</keyword>
<feature type="domain" description="HTH tetR-type" evidence="5">
    <location>
        <begin position="9"/>
        <end position="69"/>
    </location>
</feature>
<dbReference type="SUPFAM" id="SSF46689">
    <property type="entry name" value="Homeodomain-like"/>
    <property type="match status" value="1"/>
</dbReference>
<evidence type="ECO:0000256" key="1">
    <source>
        <dbReference type="ARBA" id="ARBA00023015"/>
    </source>
</evidence>
<dbReference type="KEGG" id="axe:P40_06475"/>
<sequence>MRVSRAQAAANRRRIVTEASRLFRERGYDGVAVADLMKSAGLTHGGFYGHFESKEALMAETCASSGDIRTRWERLTAKRQQPPFQVLVEQYLSPRHRDQPGHGCLFAALSVDTARQTPEVRHAYTGTFRKFADMIADWLPGRRTNRRRRALATASSLVGALVLSRAVDDPELSSEILDAVRQQLLGATASATPASSGKPAKE</sequence>
<evidence type="ECO:0000313" key="6">
    <source>
        <dbReference type="EMBL" id="MCE7509125.1"/>
    </source>
</evidence>
<dbReference type="InterPro" id="IPR009057">
    <property type="entry name" value="Homeodomain-like_sf"/>
</dbReference>
<keyword evidence="7" id="KW-1185">Reference proteome</keyword>
<evidence type="ECO:0000256" key="3">
    <source>
        <dbReference type="ARBA" id="ARBA00023163"/>
    </source>
</evidence>
<organism evidence="6 7">
    <name type="scientific">Alloalcanivorax xenomutans</name>
    <dbReference type="NCBI Taxonomy" id="1094342"/>
    <lineage>
        <taxon>Bacteria</taxon>
        <taxon>Pseudomonadati</taxon>
        <taxon>Pseudomonadota</taxon>
        <taxon>Gammaproteobacteria</taxon>
        <taxon>Oceanospirillales</taxon>
        <taxon>Alcanivoracaceae</taxon>
        <taxon>Alloalcanivorax</taxon>
    </lineage>
</organism>
<evidence type="ECO:0000256" key="2">
    <source>
        <dbReference type="ARBA" id="ARBA00023125"/>
    </source>
</evidence>
<protein>
    <submittedName>
        <fullName evidence="6">TetR/AcrR family transcriptional regulator</fullName>
    </submittedName>
</protein>
<accession>A0A9Q3W5I0</accession>
<dbReference type="Proteomes" id="UP001107961">
    <property type="component" value="Unassembled WGS sequence"/>
</dbReference>
<evidence type="ECO:0000313" key="7">
    <source>
        <dbReference type="Proteomes" id="UP001107961"/>
    </source>
</evidence>
<dbReference type="GO" id="GO:0003677">
    <property type="term" value="F:DNA binding"/>
    <property type="evidence" value="ECO:0007669"/>
    <property type="project" value="UniProtKB-UniRule"/>
</dbReference>
<evidence type="ECO:0000256" key="4">
    <source>
        <dbReference type="PROSITE-ProRule" id="PRU00335"/>
    </source>
</evidence>
<keyword evidence="1" id="KW-0805">Transcription regulation</keyword>
<dbReference type="SUPFAM" id="SSF48498">
    <property type="entry name" value="Tetracyclin repressor-like, C-terminal domain"/>
    <property type="match status" value="1"/>
</dbReference>
<dbReference type="Gene3D" id="1.10.10.60">
    <property type="entry name" value="Homeodomain-like"/>
    <property type="match status" value="1"/>
</dbReference>
<proteinExistence type="predicted"/>
<evidence type="ECO:0000259" key="5">
    <source>
        <dbReference type="PROSITE" id="PS50977"/>
    </source>
</evidence>
<dbReference type="InterPro" id="IPR036271">
    <property type="entry name" value="Tet_transcr_reg_TetR-rel_C_sf"/>
</dbReference>
<dbReference type="InterPro" id="IPR001647">
    <property type="entry name" value="HTH_TetR"/>
</dbReference>
<dbReference type="EMBL" id="JAJVKT010000011">
    <property type="protein sequence ID" value="MCE7509125.1"/>
    <property type="molecule type" value="Genomic_DNA"/>
</dbReference>
<dbReference type="RefSeq" id="WP_063141751.1">
    <property type="nucleotide sequence ID" value="NZ_CBDDTQ010000001.1"/>
</dbReference>
<feature type="DNA-binding region" description="H-T-H motif" evidence="4">
    <location>
        <begin position="32"/>
        <end position="51"/>
    </location>
</feature>
<dbReference type="PANTHER" id="PTHR47506:SF7">
    <property type="entry name" value="TRANSCRIPTIONAL REGULATORY PROTEIN"/>
    <property type="match status" value="1"/>
</dbReference>
<name>A0A9Q3W5I0_9GAMM</name>
<dbReference type="AlphaFoldDB" id="A0A9Q3W5I0"/>